<sequence>MPCSYLSQAVPLVEESRALSFALSITLAATPPQEIGGEEVDALCQLAYEIQHKLTQAVDLLHNAEKFPTC</sequence>
<name>A0A512NIT0_9HYPH</name>
<dbReference type="EMBL" id="BKAJ01000112">
    <property type="protein sequence ID" value="GEP58861.1"/>
    <property type="molecule type" value="Genomic_DNA"/>
</dbReference>
<evidence type="ECO:0000313" key="2">
    <source>
        <dbReference type="Proteomes" id="UP000321058"/>
    </source>
</evidence>
<evidence type="ECO:0000313" key="1">
    <source>
        <dbReference type="EMBL" id="GEP58861.1"/>
    </source>
</evidence>
<keyword evidence="2" id="KW-1185">Reference proteome</keyword>
<organism evidence="1 2">
    <name type="scientific">Reyranella soli</name>
    <dbReference type="NCBI Taxonomy" id="1230389"/>
    <lineage>
        <taxon>Bacteria</taxon>
        <taxon>Pseudomonadati</taxon>
        <taxon>Pseudomonadota</taxon>
        <taxon>Alphaproteobacteria</taxon>
        <taxon>Hyphomicrobiales</taxon>
        <taxon>Reyranellaceae</taxon>
        <taxon>Reyranella</taxon>
    </lineage>
</organism>
<accession>A0A512NIT0</accession>
<protein>
    <submittedName>
        <fullName evidence="1">Uncharacterized protein</fullName>
    </submittedName>
</protein>
<dbReference type="Proteomes" id="UP000321058">
    <property type="component" value="Unassembled WGS sequence"/>
</dbReference>
<proteinExistence type="predicted"/>
<dbReference type="AlphaFoldDB" id="A0A512NIT0"/>
<comment type="caution">
    <text evidence="1">The sequence shown here is derived from an EMBL/GenBank/DDBJ whole genome shotgun (WGS) entry which is preliminary data.</text>
</comment>
<reference evidence="1 2" key="1">
    <citation type="submission" date="2019-07" db="EMBL/GenBank/DDBJ databases">
        <title>Whole genome shotgun sequence of Reyranella soli NBRC 108950.</title>
        <authorList>
            <person name="Hosoyama A."/>
            <person name="Uohara A."/>
            <person name="Ohji S."/>
            <person name="Ichikawa N."/>
        </authorList>
    </citation>
    <scope>NUCLEOTIDE SEQUENCE [LARGE SCALE GENOMIC DNA]</scope>
    <source>
        <strain evidence="1 2">NBRC 108950</strain>
    </source>
</reference>
<gene>
    <name evidence="1" type="ORF">RSO01_60270</name>
</gene>